<accession>A0ABT1S3K9</accession>
<keyword evidence="4 5" id="KW-0472">Membrane</keyword>
<evidence type="ECO:0000313" key="7">
    <source>
        <dbReference type="EMBL" id="MCQ4841524.1"/>
    </source>
</evidence>
<feature type="transmembrane region" description="Helical" evidence="5">
    <location>
        <begin position="37"/>
        <end position="65"/>
    </location>
</feature>
<evidence type="ECO:0000256" key="4">
    <source>
        <dbReference type="ARBA" id="ARBA00023136"/>
    </source>
</evidence>
<reference evidence="7 8" key="1">
    <citation type="submission" date="2022-06" db="EMBL/GenBank/DDBJ databases">
        <title>Isolation of gut microbiota from human fecal samples.</title>
        <authorList>
            <person name="Pamer E.G."/>
            <person name="Barat B."/>
            <person name="Waligurski E."/>
            <person name="Medina S."/>
            <person name="Paddock L."/>
            <person name="Mostad J."/>
        </authorList>
    </citation>
    <scope>NUCLEOTIDE SEQUENCE [LARGE SCALE GENOMIC DNA]</scope>
    <source>
        <strain evidence="7 8">DFI.9.73</strain>
    </source>
</reference>
<keyword evidence="8" id="KW-1185">Reference proteome</keyword>
<evidence type="ECO:0000256" key="3">
    <source>
        <dbReference type="ARBA" id="ARBA00022989"/>
    </source>
</evidence>
<dbReference type="EMBL" id="JANFZH010000054">
    <property type="protein sequence ID" value="MCQ4841524.1"/>
    <property type="molecule type" value="Genomic_DNA"/>
</dbReference>
<organism evidence="7 8">
    <name type="scientific">Neglectibacter timonensis</name>
    <dbReference type="NCBI Taxonomy" id="1776382"/>
    <lineage>
        <taxon>Bacteria</taxon>
        <taxon>Bacillati</taxon>
        <taxon>Bacillota</taxon>
        <taxon>Clostridia</taxon>
        <taxon>Eubacteriales</taxon>
        <taxon>Oscillospiraceae</taxon>
        <taxon>Neglectibacter</taxon>
    </lineage>
</organism>
<sequence>MEVWDYIWLGITVVAAIVEAAVPALVSVWFVPGGLAALVASLFGAPLWLQVALFLVVSGAALILTRPLVKRIQSRKTISTNADMVLGKTALVTEEINNLLGAGRVTVLGNSWSARSADPESVIPSGEKVIVEKIEGVKLIVHQGYQS</sequence>
<comment type="caution">
    <text evidence="7">The sequence shown here is derived from an EMBL/GenBank/DDBJ whole genome shotgun (WGS) entry which is preliminary data.</text>
</comment>
<dbReference type="PANTHER" id="PTHR33507">
    <property type="entry name" value="INNER MEMBRANE PROTEIN YBBJ"/>
    <property type="match status" value="1"/>
</dbReference>
<dbReference type="Gene3D" id="2.40.50.140">
    <property type="entry name" value="Nucleic acid-binding proteins"/>
    <property type="match status" value="1"/>
</dbReference>
<dbReference type="PANTHER" id="PTHR33507:SF3">
    <property type="entry name" value="INNER MEMBRANE PROTEIN YBBJ"/>
    <property type="match status" value="1"/>
</dbReference>
<feature type="domain" description="NfeD-like C-terminal" evidence="6">
    <location>
        <begin position="84"/>
        <end position="142"/>
    </location>
</feature>
<dbReference type="Proteomes" id="UP001524473">
    <property type="component" value="Unassembled WGS sequence"/>
</dbReference>
<evidence type="ECO:0000256" key="1">
    <source>
        <dbReference type="ARBA" id="ARBA00004141"/>
    </source>
</evidence>
<gene>
    <name evidence="7" type="ORF">NE695_16565</name>
</gene>
<dbReference type="InterPro" id="IPR052165">
    <property type="entry name" value="Membrane_assoc_protease"/>
</dbReference>
<dbReference type="InterPro" id="IPR012340">
    <property type="entry name" value="NA-bd_OB-fold"/>
</dbReference>
<protein>
    <submittedName>
        <fullName evidence="7">NfeD family protein</fullName>
    </submittedName>
</protein>
<name>A0ABT1S3K9_9FIRM</name>
<evidence type="ECO:0000259" key="6">
    <source>
        <dbReference type="Pfam" id="PF01957"/>
    </source>
</evidence>
<feature type="transmembrane region" description="Helical" evidence="5">
    <location>
        <begin position="7"/>
        <end position="31"/>
    </location>
</feature>
<evidence type="ECO:0000313" key="8">
    <source>
        <dbReference type="Proteomes" id="UP001524473"/>
    </source>
</evidence>
<comment type="subcellular location">
    <subcellularLocation>
        <location evidence="1">Membrane</location>
        <topology evidence="1">Multi-pass membrane protein</topology>
    </subcellularLocation>
</comment>
<proteinExistence type="predicted"/>
<dbReference type="InterPro" id="IPR002810">
    <property type="entry name" value="NfeD-like_C"/>
</dbReference>
<keyword evidence="3 5" id="KW-1133">Transmembrane helix</keyword>
<evidence type="ECO:0000256" key="5">
    <source>
        <dbReference type="SAM" id="Phobius"/>
    </source>
</evidence>
<dbReference type="RefSeq" id="WP_082942263.1">
    <property type="nucleotide sequence ID" value="NZ_CABKVV010000014.1"/>
</dbReference>
<dbReference type="SUPFAM" id="SSF141322">
    <property type="entry name" value="NfeD domain-like"/>
    <property type="match status" value="1"/>
</dbReference>
<evidence type="ECO:0000256" key="2">
    <source>
        <dbReference type="ARBA" id="ARBA00022692"/>
    </source>
</evidence>
<dbReference type="Pfam" id="PF01957">
    <property type="entry name" value="NfeD"/>
    <property type="match status" value="1"/>
</dbReference>
<keyword evidence="2 5" id="KW-0812">Transmembrane</keyword>
<dbReference type="GeneID" id="90533149"/>